<organism evidence="1 2">
    <name type="scientific">Nepenthes gracilis</name>
    <name type="common">Slender pitcher plant</name>
    <dbReference type="NCBI Taxonomy" id="150966"/>
    <lineage>
        <taxon>Eukaryota</taxon>
        <taxon>Viridiplantae</taxon>
        <taxon>Streptophyta</taxon>
        <taxon>Embryophyta</taxon>
        <taxon>Tracheophyta</taxon>
        <taxon>Spermatophyta</taxon>
        <taxon>Magnoliopsida</taxon>
        <taxon>eudicotyledons</taxon>
        <taxon>Gunneridae</taxon>
        <taxon>Pentapetalae</taxon>
        <taxon>Caryophyllales</taxon>
        <taxon>Nepenthaceae</taxon>
        <taxon>Nepenthes</taxon>
    </lineage>
</organism>
<keyword evidence="2" id="KW-1185">Reference proteome</keyword>
<name>A0AAD3P683_NEPGR</name>
<dbReference type="AlphaFoldDB" id="A0AAD3P683"/>
<accession>A0AAD3P683</accession>
<proteinExistence type="predicted"/>
<evidence type="ECO:0000313" key="1">
    <source>
        <dbReference type="EMBL" id="GMG99137.1"/>
    </source>
</evidence>
<dbReference type="Proteomes" id="UP001279734">
    <property type="component" value="Unassembled WGS sequence"/>
</dbReference>
<evidence type="ECO:0000313" key="2">
    <source>
        <dbReference type="Proteomes" id="UP001279734"/>
    </source>
</evidence>
<reference evidence="1" key="1">
    <citation type="submission" date="2023-05" db="EMBL/GenBank/DDBJ databases">
        <title>Nepenthes gracilis genome sequencing.</title>
        <authorList>
            <person name="Fukushima K."/>
        </authorList>
    </citation>
    <scope>NUCLEOTIDE SEQUENCE</scope>
    <source>
        <strain evidence="1">SING2019-196</strain>
    </source>
</reference>
<sequence>MLCNLSQWDSFDPLGEVVNAHDDKFSFSRGNEKRAEKINPPLREGPRGLKGVQICGWLAVKVTVKLAAFTFLDKLQRVFLHRGPVIALAHDLEGQVFLPMCDPQISRWTSFKA</sequence>
<comment type="caution">
    <text evidence="1">The sequence shown here is derived from an EMBL/GenBank/DDBJ whole genome shotgun (WGS) entry which is preliminary data.</text>
</comment>
<dbReference type="EMBL" id="BSYO01000001">
    <property type="protein sequence ID" value="GMG99137.1"/>
    <property type="molecule type" value="Genomic_DNA"/>
</dbReference>
<protein>
    <submittedName>
        <fullName evidence="1">Uncharacterized protein</fullName>
    </submittedName>
</protein>
<gene>
    <name evidence="1" type="ORF">Nepgr_000977</name>
</gene>